<protein>
    <recommendedName>
        <fullName evidence="2">Methyltransferase type 11 domain-containing protein</fullName>
    </recommendedName>
</protein>
<organism evidence="3">
    <name type="scientific">Helicotheca tamesis</name>
    <dbReference type="NCBI Taxonomy" id="374047"/>
    <lineage>
        <taxon>Eukaryota</taxon>
        <taxon>Sar</taxon>
        <taxon>Stramenopiles</taxon>
        <taxon>Ochrophyta</taxon>
        <taxon>Bacillariophyta</taxon>
        <taxon>Mediophyceae</taxon>
        <taxon>Lithodesmiophycidae</taxon>
        <taxon>Lithodesmiales</taxon>
        <taxon>Lithodesmiaceae</taxon>
        <taxon>Helicotheca</taxon>
    </lineage>
</organism>
<dbReference type="InterPro" id="IPR013216">
    <property type="entry name" value="Methyltransf_11"/>
</dbReference>
<dbReference type="AlphaFoldDB" id="A0A7S2E3H8"/>
<evidence type="ECO:0000256" key="1">
    <source>
        <dbReference type="SAM" id="Phobius"/>
    </source>
</evidence>
<keyword evidence="1" id="KW-1133">Transmembrane helix</keyword>
<dbReference type="PANTHER" id="PTHR43036">
    <property type="entry name" value="OSJNBB0011N17.9 PROTEIN"/>
    <property type="match status" value="1"/>
</dbReference>
<evidence type="ECO:0000313" key="3">
    <source>
        <dbReference type="EMBL" id="CAD9471448.1"/>
    </source>
</evidence>
<dbReference type="PANTHER" id="PTHR43036:SF2">
    <property type="entry name" value="OS04G0481300 PROTEIN"/>
    <property type="match status" value="1"/>
</dbReference>
<dbReference type="Gene3D" id="3.40.50.150">
    <property type="entry name" value="Vaccinia Virus protein VP39"/>
    <property type="match status" value="1"/>
</dbReference>
<dbReference type="GO" id="GO:0008757">
    <property type="term" value="F:S-adenosylmethionine-dependent methyltransferase activity"/>
    <property type="evidence" value="ECO:0007669"/>
    <property type="project" value="InterPro"/>
</dbReference>
<dbReference type="EMBL" id="HBGV01002259">
    <property type="protein sequence ID" value="CAD9471448.1"/>
    <property type="molecule type" value="Transcribed_RNA"/>
</dbReference>
<keyword evidence="1" id="KW-0812">Transmembrane</keyword>
<evidence type="ECO:0000259" key="2">
    <source>
        <dbReference type="Pfam" id="PF08241"/>
    </source>
</evidence>
<accession>A0A7S2E3H8</accession>
<sequence>MLRSRCIFLFGKCVVVTAILCNGLATLIMMPMGAALNTQPPSGANKKGVTLARQPIGRINSLDRSKIDKTPDGQFYSRPNLVTHTDDAFIKKLANLYDDLIPEGGVVLDMMSSHVSHLPESKSLARLDVHGMNQKELELNPARAATNGVAFVRDFNENPSFLGLCNSDEYDAVLCCVGVQYLEEAEVVFADLQRILKPGGICVVSFTNRFFFEKALSSWVERGMAERARLVTDYFRAAGGFNKIDIMGDGTGVFTQLLSAGGIGGDPFVAVVAMKEKNAI</sequence>
<feature type="transmembrane region" description="Helical" evidence="1">
    <location>
        <begin position="7"/>
        <end position="30"/>
    </location>
</feature>
<dbReference type="SUPFAM" id="SSF53335">
    <property type="entry name" value="S-adenosyl-L-methionine-dependent methyltransferases"/>
    <property type="match status" value="1"/>
</dbReference>
<keyword evidence="1" id="KW-0472">Membrane</keyword>
<gene>
    <name evidence="3" type="ORF">HTAM1171_LOCUS1393</name>
</gene>
<proteinExistence type="predicted"/>
<feature type="domain" description="Methyltransferase type 11" evidence="2">
    <location>
        <begin position="165"/>
        <end position="204"/>
    </location>
</feature>
<dbReference type="Pfam" id="PF08241">
    <property type="entry name" value="Methyltransf_11"/>
    <property type="match status" value="1"/>
</dbReference>
<name>A0A7S2E3H8_9STRA</name>
<reference evidence="3" key="1">
    <citation type="submission" date="2021-01" db="EMBL/GenBank/DDBJ databases">
        <authorList>
            <person name="Corre E."/>
            <person name="Pelletier E."/>
            <person name="Niang G."/>
            <person name="Scheremetjew M."/>
            <person name="Finn R."/>
            <person name="Kale V."/>
            <person name="Holt S."/>
            <person name="Cochrane G."/>
            <person name="Meng A."/>
            <person name="Brown T."/>
            <person name="Cohen L."/>
        </authorList>
    </citation>
    <scope>NUCLEOTIDE SEQUENCE</scope>
    <source>
        <strain evidence="3">CCMP826</strain>
    </source>
</reference>
<dbReference type="InterPro" id="IPR029063">
    <property type="entry name" value="SAM-dependent_MTases_sf"/>
</dbReference>